<evidence type="ECO:0008006" key="7">
    <source>
        <dbReference type="Google" id="ProtNLM"/>
    </source>
</evidence>
<protein>
    <recommendedName>
        <fullName evidence="7">Cyclin N-terminal domain-containing protein</fullName>
    </recommendedName>
</protein>
<dbReference type="InterPro" id="IPR039361">
    <property type="entry name" value="Cyclin"/>
</dbReference>
<keyword evidence="6" id="KW-1185">Reference proteome</keyword>
<dbReference type="CDD" id="cd20542">
    <property type="entry name" value="CYCLIN_CNTD2"/>
    <property type="match status" value="1"/>
</dbReference>
<dbReference type="CTD" id="79935"/>
<dbReference type="GeneID" id="108413675"/>
<dbReference type="SMART" id="SM00385">
    <property type="entry name" value="CYCLIN"/>
    <property type="match status" value="2"/>
</dbReference>
<keyword evidence="1 2" id="KW-0195">Cyclin</keyword>
<evidence type="ECO:0000259" key="4">
    <source>
        <dbReference type="SMART" id="SM01332"/>
    </source>
</evidence>
<dbReference type="SUPFAM" id="SSF47954">
    <property type="entry name" value="Cyclin-like"/>
    <property type="match status" value="2"/>
</dbReference>
<proteinExistence type="inferred from homology"/>
<dbReference type="InterPro" id="IPR006671">
    <property type="entry name" value="Cyclin_N"/>
</dbReference>
<dbReference type="InterPro" id="IPR004367">
    <property type="entry name" value="Cyclin_C-dom"/>
</dbReference>
<dbReference type="Pfam" id="PF02984">
    <property type="entry name" value="Cyclin_C"/>
    <property type="match status" value="1"/>
</dbReference>
<evidence type="ECO:0000256" key="2">
    <source>
        <dbReference type="RuleBase" id="RU000383"/>
    </source>
</evidence>
<dbReference type="InterPro" id="IPR013763">
    <property type="entry name" value="Cyclin-like_dom"/>
</dbReference>
<evidence type="ECO:0000256" key="1">
    <source>
        <dbReference type="ARBA" id="ARBA00023127"/>
    </source>
</evidence>
<feature type="domain" description="Cyclin C-terminal" evidence="4">
    <location>
        <begin position="278"/>
        <end position="400"/>
    </location>
</feature>
<evidence type="ECO:0000313" key="5">
    <source>
        <dbReference type="Ensembl" id="ENSPNAP00000027413.1"/>
    </source>
</evidence>
<evidence type="ECO:0000313" key="6">
    <source>
        <dbReference type="Proteomes" id="UP001501920"/>
    </source>
</evidence>
<reference evidence="5 6" key="1">
    <citation type="submission" date="2020-10" db="EMBL/GenBank/DDBJ databases">
        <title>Pygocentrus nattereri (red-bellied piranha) genome, fPygNat1, primary haplotype.</title>
        <authorList>
            <person name="Myers G."/>
            <person name="Meyer A."/>
            <person name="Karagic N."/>
            <person name="Pippel M."/>
            <person name="Winkler S."/>
            <person name="Tracey A."/>
            <person name="Wood J."/>
            <person name="Formenti G."/>
            <person name="Howe K."/>
            <person name="Fedrigo O."/>
            <person name="Jarvis E.D."/>
        </authorList>
    </citation>
    <scope>NUCLEOTIDE SEQUENCE [LARGE SCALE GENOMIC DNA]</scope>
</reference>
<dbReference type="InterPro" id="IPR036915">
    <property type="entry name" value="Cyclin-like_sf"/>
</dbReference>
<dbReference type="Proteomes" id="UP001501920">
    <property type="component" value="Chromosome 7"/>
</dbReference>
<dbReference type="FunFam" id="1.10.472.10:FF:000057">
    <property type="entry name" value="Cyclin N-terminal domain containing 2"/>
    <property type="match status" value="1"/>
</dbReference>
<sequence length="411" mass="46599">MARTGLCDSRTLLDPRKWSGPSWTLTEQAEERPPLRMWANICGARERRSCPDGDEWRQQHRDRQTDRRRQSSDCRWVWRPLLCEDDGVLLDYSQNSSVSPVESFEQEAVLNHLHSLHVAPSLRELLPGLLHREVEVAMDNLGLLYDRTYAWDVFSDMMRSQLRCALPSAELPWPFSENTRAILVDWLIQVHEVFNFSEETLYLAIHLLNRALRCVKVSVSSLQLLGVTCLFIAAKKEECLLPEVSELCYLMANAYSKKQFLRMERRVLGGLQFELFHCPPIHFLLLSAYIAHCSDKVVCMARYLLELSLLEGQCVVYLPAQLAGAALRLARRLLQDTPTPETETAWCIASTIHVGSEATLCSIMQIMAAAAARASSRESRATFVKYSTPETLQVSLHPTLNGAPCLLGLPT</sequence>
<organism evidence="5 6">
    <name type="scientific">Pygocentrus nattereri</name>
    <name type="common">Red-bellied piranha</name>
    <dbReference type="NCBI Taxonomy" id="42514"/>
    <lineage>
        <taxon>Eukaryota</taxon>
        <taxon>Metazoa</taxon>
        <taxon>Chordata</taxon>
        <taxon>Craniata</taxon>
        <taxon>Vertebrata</taxon>
        <taxon>Euteleostomi</taxon>
        <taxon>Actinopterygii</taxon>
        <taxon>Neopterygii</taxon>
        <taxon>Teleostei</taxon>
        <taxon>Ostariophysi</taxon>
        <taxon>Characiformes</taxon>
        <taxon>Characoidei</taxon>
        <taxon>Pygocentrus</taxon>
    </lineage>
</organism>
<dbReference type="AlphaFoldDB" id="A0A3B4DVB8"/>
<comment type="similarity">
    <text evidence="2">Belongs to the cyclin family.</text>
</comment>
<feature type="domain" description="Cyclin-like" evidence="3">
    <location>
        <begin position="185"/>
        <end position="269"/>
    </location>
</feature>
<accession>A0A3B4DVB8</accession>
<dbReference type="SMART" id="SM01332">
    <property type="entry name" value="Cyclin_C"/>
    <property type="match status" value="1"/>
</dbReference>
<dbReference type="Ensembl" id="ENSPNAT00000002605.2">
    <property type="protein sequence ID" value="ENSPNAP00000027413.1"/>
    <property type="gene ID" value="ENSPNAG00000012912.2"/>
</dbReference>
<reference evidence="5" key="2">
    <citation type="submission" date="2025-08" db="UniProtKB">
        <authorList>
            <consortium name="Ensembl"/>
        </authorList>
    </citation>
    <scope>IDENTIFICATION</scope>
</reference>
<dbReference type="STRING" id="42514.ENSPNAP00000027413"/>
<dbReference type="GeneTree" id="ENSGT00920000149201"/>
<dbReference type="PANTHER" id="PTHR10177">
    <property type="entry name" value="CYCLINS"/>
    <property type="match status" value="1"/>
</dbReference>
<dbReference type="OrthoDB" id="5590282at2759"/>
<dbReference type="RefSeq" id="XP_017541793.1">
    <property type="nucleotide sequence ID" value="XM_017686304.1"/>
</dbReference>
<dbReference type="Gene3D" id="1.10.472.10">
    <property type="entry name" value="Cyclin-like"/>
    <property type="match status" value="2"/>
</dbReference>
<reference evidence="5" key="3">
    <citation type="submission" date="2025-09" db="UniProtKB">
        <authorList>
            <consortium name="Ensembl"/>
        </authorList>
    </citation>
    <scope>IDENTIFICATION</scope>
</reference>
<evidence type="ECO:0000259" key="3">
    <source>
        <dbReference type="SMART" id="SM00385"/>
    </source>
</evidence>
<name>A0A3B4DVB8_PYGNA</name>
<dbReference type="Pfam" id="PF00134">
    <property type="entry name" value="Cyclin_N"/>
    <property type="match status" value="1"/>
</dbReference>
<feature type="domain" description="Cyclin-like" evidence="3">
    <location>
        <begin position="282"/>
        <end position="369"/>
    </location>
</feature>